<gene>
    <name evidence="15" type="ORF">IBL26_01045</name>
</gene>
<comment type="caution">
    <text evidence="15">The sequence shown here is derived from an EMBL/GenBank/DDBJ whole genome shotgun (WGS) entry which is preliminary data.</text>
</comment>
<evidence type="ECO:0000256" key="3">
    <source>
        <dbReference type="ARBA" id="ARBA00022741"/>
    </source>
</evidence>
<evidence type="ECO:0000259" key="13">
    <source>
        <dbReference type="Pfam" id="PF07005"/>
    </source>
</evidence>
<evidence type="ECO:0000256" key="1">
    <source>
        <dbReference type="ARBA" id="ARBA00005715"/>
    </source>
</evidence>
<evidence type="ECO:0000313" key="16">
    <source>
        <dbReference type="Proteomes" id="UP000626026"/>
    </source>
</evidence>
<evidence type="ECO:0000256" key="10">
    <source>
        <dbReference type="ARBA" id="ARBA00039095"/>
    </source>
</evidence>
<sequence length="424" mass="44554">MASSLILAALADDFTGAVELAAMLRSGGARTRLVVGPAAIPENIGDDQALVVALRSRVAPPGEAVAAAEEAVEHLRPHQPRMLFLKYCASFDSLDTGNIGNVAEVLHRQGAPAPVLFCPSFPEAGRTVFRSHLFVHDQLLAESPKRLDPLTPMTQSDLRRILAPQTSLGVGALPYERVLEGPDAIRRHALAEQAAGRPFIIADAITEADLRSLAAAACEWPVLTGGSSIAAWLPQAWVTKGWMQANRPPSLPPIHGPAAVLAGSCADRTREQVVEFARRHPVLQLDPLAPEAESLAHALAWAAPRLEQGPICITTSADPERVAAAQAALGAIPAGRRAEALLAALAEALVRQGVRRLLVAGGETSGAVVGALGIRDLQVAPYREIGVGICHAAGAVPLALCLKSGKLGAVDMFQRTLEEMETSL</sequence>
<keyword evidence="4 15" id="KW-0418">Kinase</keyword>
<evidence type="ECO:0000256" key="5">
    <source>
        <dbReference type="ARBA" id="ARBA00022840"/>
    </source>
</evidence>
<keyword evidence="2" id="KW-0808">Transferase</keyword>
<comment type="similarity">
    <text evidence="1">Belongs to the four-carbon acid sugar kinase family.</text>
</comment>
<keyword evidence="5" id="KW-0067">ATP-binding</keyword>
<keyword evidence="3" id="KW-0547">Nucleotide-binding</keyword>
<evidence type="ECO:0000259" key="14">
    <source>
        <dbReference type="Pfam" id="PF17042"/>
    </source>
</evidence>
<dbReference type="NCBIfam" id="NF043035">
    <property type="entry name" value="OxoTetrKin"/>
    <property type="match status" value="1"/>
</dbReference>
<dbReference type="GO" id="GO:0016301">
    <property type="term" value="F:kinase activity"/>
    <property type="evidence" value="ECO:0007669"/>
    <property type="project" value="UniProtKB-KW"/>
</dbReference>
<comment type="function">
    <text evidence="9">Catalyzes the ATP-dependent phosphorylation of 3-oxo-tetronate to 3-oxo-tetronate 4-phosphate.</text>
</comment>
<feature type="domain" description="Four-carbon acid sugar kinase N-terminal" evidence="13">
    <location>
        <begin position="7"/>
        <end position="231"/>
    </location>
</feature>
<organism evidence="15 16">
    <name type="scientific">Teichococcus aerophilus</name>
    <dbReference type="NCBI Taxonomy" id="1224513"/>
    <lineage>
        <taxon>Bacteria</taxon>
        <taxon>Pseudomonadati</taxon>
        <taxon>Pseudomonadota</taxon>
        <taxon>Alphaproteobacteria</taxon>
        <taxon>Acetobacterales</taxon>
        <taxon>Roseomonadaceae</taxon>
        <taxon>Roseomonas</taxon>
    </lineage>
</organism>
<name>A0ABR7RGE1_9PROT</name>
<keyword evidence="6" id="KW-0119">Carbohydrate metabolism</keyword>
<evidence type="ECO:0000256" key="8">
    <source>
        <dbReference type="ARBA" id="ARBA00036346"/>
    </source>
</evidence>
<comment type="catalytic activity">
    <reaction evidence="8">
        <text>3-dehydro-D-erythronate + ATP = 3-dehydro-4-O-phospho-D-erythronate + ADP + H(+)</text>
        <dbReference type="Rhea" id="RHEA:52556"/>
        <dbReference type="ChEBI" id="CHEBI:15378"/>
        <dbReference type="ChEBI" id="CHEBI:30616"/>
        <dbReference type="ChEBI" id="CHEBI:57958"/>
        <dbReference type="ChEBI" id="CHEBI:136593"/>
        <dbReference type="ChEBI" id="CHEBI:456216"/>
        <dbReference type="EC" id="2.7.1.217"/>
    </reaction>
</comment>
<dbReference type="InterPro" id="IPR037051">
    <property type="entry name" value="4-carb_acid_sugar_kinase_N_sf"/>
</dbReference>
<evidence type="ECO:0000256" key="7">
    <source>
        <dbReference type="ARBA" id="ARBA00035898"/>
    </source>
</evidence>
<evidence type="ECO:0000256" key="6">
    <source>
        <dbReference type="ARBA" id="ARBA00023277"/>
    </source>
</evidence>
<keyword evidence="16" id="KW-1185">Reference proteome</keyword>
<dbReference type="Pfam" id="PF17042">
    <property type="entry name" value="NBD_C"/>
    <property type="match status" value="1"/>
</dbReference>
<dbReference type="Gene3D" id="3.40.980.20">
    <property type="entry name" value="Four-carbon acid sugar kinase, nucleotide binding domain"/>
    <property type="match status" value="1"/>
</dbReference>
<dbReference type="InterPro" id="IPR050007">
    <property type="entry name" value="OtnK"/>
</dbReference>
<dbReference type="SUPFAM" id="SSF142764">
    <property type="entry name" value="YgbK-like"/>
    <property type="match status" value="1"/>
</dbReference>
<evidence type="ECO:0000256" key="9">
    <source>
        <dbReference type="ARBA" id="ARBA00037335"/>
    </source>
</evidence>
<comment type="catalytic activity">
    <reaction evidence="7">
        <text>3-dehydro-L-erythronate + ATP = 3-dehydro-4-O-phospho-L-erythronate + ADP + H(+)</text>
        <dbReference type="Rhea" id="RHEA:52552"/>
        <dbReference type="ChEBI" id="CHEBI:15378"/>
        <dbReference type="ChEBI" id="CHEBI:30616"/>
        <dbReference type="ChEBI" id="CHEBI:136592"/>
        <dbReference type="ChEBI" id="CHEBI:136670"/>
        <dbReference type="ChEBI" id="CHEBI:456216"/>
        <dbReference type="EC" id="2.7.1.217"/>
    </reaction>
</comment>
<dbReference type="EC" id="2.7.1.217" evidence="10"/>
<accession>A0ABR7RGE1</accession>
<evidence type="ECO:0000256" key="4">
    <source>
        <dbReference type="ARBA" id="ARBA00022777"/>
    </source>
</evidence>
<reference evidence="15 16" key="1">
    <citation type="journal article" date="2013" name="Int. J. Syst. Evol. Microbiol.">
        <title>Roseomonas aerophila sp. nov., isolated from air.</title>
        <authorList>
            <person name="Kim S.J."/>
            <person name="Weon H.Y."/>
            <person name="Ahn J.H."/>
            <person name="Hong S.B."/>
            <person name="Seok S.J."/>
            <person name="Whang K.S."/>
            <person name="Kwon S.W."/>
        </authorList>
    </citation>
    <scope>NUCLEOTIDE SEQUENCE [LARGE SCALE GENOMIC DNA]</scope>
    <source>
        <strain evidence="15 16">NBRC 108923</strain>
    </source>
</reference>
<evidence type="ECO:0000256" key="12">
    <source>
        <dbReference type="ARBA" id="ARBA00041377"/>
    </source>
</evidence>
<evidence type="ECO:0000313" key="15">
    <source>
        <dbReference type="EMBL" id="MBC9205404.1"/>
    </source>
</evidence>
<protein>
    <recommendedName>
        <fullName evidence="11">3-oxo-tetronate kinase</fullName>
        <ecNumber evidence="10">2.7.1.217</ecNumber>
    </recommendedName>
    <alternativeName>
        <fullName evidence="12">3-dehydrotetronate 4-kinase</fullName>
    </alternativeName>
</protein>
<dbReference type="InterPro" id="IPR010737">
    <property type="entry name" value="4-carb_acid_sugar_kinase_N"/>
</dbReference>
<dbReference type="RefSeq" id="WP_187782574.1">
    <property type="nucleotide sequence ID" value="NZ_JACTVA010000001.1"/>
</dbReference>
<proteinExistence type="inferred from homology"/>
<evidence type="ECO:0000256" key="11">
    <source>
        <dbReference type="ARBA" id="ARBA00039461"/>
    </source>
</evidence>
<evidence type="ECO:0000256" key="2">
    <source>
        <dbReference type="ARBA" id="ARBA00022679"/>
    </source>
</evidence>
<dbReference type="InterPro" id="IPR042213">
    <property type="entry name" value="NBD_C_sf"/>
</dbReference>
<dbReference type="Gene3D" id="3.40.50.10840">
    <property type="entry name" value="Putative sugar-binding, N-terminal domain"/>
    <property type="match status" value="1"/>
</dbReference>
<feature type="domain" description="Four-carbon acid sugar kinase nucleotide binding" evidence="14">
    <location>
        <begin position="259"/>
        <end position="413"/>
    </location>
</feature>
<dbReference type="Proteomes" id="UP000626026">
    <property type="component" value="Unassembled WGS sequence"/>
</dbReference>
<dbReference type="Pfam" id="PF07005">
    <property type="entry name" value="SBD_N"/>
    <property type="match status" value="1"/>
</dbReference>
<dbReference type="EMBL" id="JACTVA010000001">
    <property type="protein sequence ID" value="MBC9205404.1"/>
    <property type="molecule type" value="Genomic_DNA"/>
</dbReference>
<dbReference type="InterPro" id="IPR031475">
    <property type="entry name" value="NBD_C"/>
</dbReference>